<gene>
    <name evidence="2" type="ORF">FFLO_03337</name>
</gene>
<name>A0A8K0JL76_9TREE</name>
<reference evidence="2" key="1">
    <citation type="submission" date="2020-04" db="EMBL/GenBank/DDBJ databases">
        <title>Analysis of mating type loci in Filobasidium floriforme.</title>
        <authorList>
            <person name="Nowrousian M."/>
        </authorList>
    </citation>
    <scope>NUCLEOTIDE SEQUENCE</scope>
    <source>
        <strain evidence="2">CBS 6242</strain>
    </source>
</reference>
<dbReference type="EMBL" id="JABELV010000060">
    <property type="protein sequence ID" value="KAG7544298.1"/>
    <property type="molecule type" value="Genomic_DNA"/>
</dbReference>
<evidence type="ECO:0000313" key="2">
    <source>
        <dbReference type="EMBL" id="KAG7544298.1"/>
    </source>
</evidence>
<evidence type="ECO:0000313" key="3">
    <source>
        <dbReference type="Proteomes" id="UP000812966"/>
    </source>
</evidence>
<feature type="region of interest" description="Disordered" evidence="1">
    <location>
        <begin position="135"/>
        <end position="221"/>
    </location>
</feature>
<comment type="caution">
    <text evidence="2">The sequence shown here is derived from an EMBL/GenBank/DDBJ whole genome shotgun (WGS) entry which is preliminary data.</text>
</comment>
<feature type="compositionally biased region" description="Basic residues" evidence="1">
    <location>
        <begin position="204"/>
        <end position="221"/>
    </location>
</feature>
<keyword evidence="3" id="KW-1185">Reference proteome</keyword>
<proteinExistence type="predicted"/>
<feature type="compositionally biased region" description="Polar residues" evidence="1">
    <location>
        <begin position="156"/>
        <end position="169"/>
    </location>
</feature>
<protein>
    <submittedName>
        <fullName evidence="2">Uncharacterized protein</fullName>
    </submittedName>
</protein>
<dbReference type="AlphaFoldDB" id="A0A8K0JL76"/>
<organism evidence="2 3">
    <name type="scientific">Filobasidium floriforme</name>
    <dbReference type="NCBI Taxonomy" id="5210"/>
    <lineage>
        <taxon>Eukaryota</taxon>
        <taxon>Fungi</taxon>
        <taxon>Dikarya</taxon>
        <taxon>Basidiomycota</taxon>
        <taxon>Agaricomycotina</taxon>
        <taxon>Tremellomycetes</taxon>
        <taxon>Filobasidiales</taxon>
        <taxon>Filobasidiaceae</taxon>
        <taxon>Filobasidium</taxon>
    </lineage>
</organism>
<accession>A0A8K0JL76</accession>
<dbReference type="Proteomes" id="UP000812966">
    <property type="component" value="Unassembled WGS sequence"/>
</dbReference>
<feature type="compositionally biased region" description="Pro residues" evidence="1">
    <location>
        <begin position="181"/>
        <end position="196"/>
    </location>
</feature>
<sequence>MKDSKEMNEEIAEVEDHSALAEIHAAVCMARDARLAQKVSDLDALQDLHNDNEYTFTRLDFAAIKFECGKPDPLFFTPIPTTLYLYEGCLTSGLVQGNDCLKYWIHPPGQVLDLRDDQVTRVHVPGQTIHLLRTAKQRERKQSQETAGIPLGEFTTPVNQIIQRRTSVPSLLPKRHLKPETPSPPTKPSSSPPAAPQAPSSKLMPRRPGKVGSRKPRRIDA</sequence>
<evidence type="ECO:0000256" key="1">
    <source>
        <dbReference type="SAM" id="MobiDB-lite"/>
    </source>
</evidence>